<feature type="domain" description="PAS" evidence="1">
    <location>
        <begin position="289"/>
        <end position="361"/>
    </location>
</feature>
<dbReference type="SUPFAM" id="SSF55781">
    <property type="entry name" value="GAF domain-like"/>
    <property type="match status" value="1"/>
</dbReference>
<dbReference type="EMBL" id="JAAVJL010000001">
    <property type="protein sequence ID" value="NMF58632.1"/>
    <property type="molecule type" value="Genomic_DNA"/>
</dbReference>
<dbReference type="CDD" id="cd00130">
    <property type="entry name" value="PAS"/>
    <property type="match status" value="3"/>
</dbReference>
<organism evidence="4 5">
    <name type="scientific">Pseudanabaena yagii GIHE-NHR1</name>
    <dbReference type="NCBI Taxonomy" id="2722753"/>
    <lineage>
        <taxon>Bacteria</taxon>
        <taxon>Bacillati</taxon>
        <taxon>Cyanobacteriota</taxon>
        <taxon>Cyanophyceae</taxon>
        <taxon>Pseudanabaenales</taxon>
        <taxon>Pseudanabaenaceae</taxon>
        <taxon>Pseudanabaena</taxon>
        <taxon>Pseudanabaena yagii</taxon>
    </lineage>
</organism>
<dbReference type="Gene3D" id="3.30.450.20">
    <property type="entry name" value="PAS domain"/>
    <property type="match status" value="4"/>
</dbReference>
<dbReference type="NCBIfam" id="TIGR00254">
    <property type="entry name" value="GGDEF"/>
    <property type="match status" value="1"/>
</dbReference>
<feature type="domain" description="GGDEF" evidence="3">
    <location>
        <begin position="757"/>
        <end position="890"/>
    </location>
</feature>
<protein>
    <submittedName>
        <fullName evidence="4">Diguanylate cyclase</fullName>
    </submittedName>
</protein>
<comment type="caution">
    <text evidence="4">The sequence shown here is derived from an EMBL/GenBank/DDBJ whole genome shotgun (WGS) entry which is preliminary data.</text>
</comment>
<dbReference type="PROSITE" id="PS50112">
    <property type="entry name" value="PAS"/>
    <property type="match status" value="2"/>
</dbReference>
<evidence type="ECO:0000259" key="2">
    <source>
        <dbReference type="PROSITE" id="PS50113"/>
    </source>
</evidence>
<dbReference type="Proteomes" id="UP000738376">
    <property type="component" value="Unassembled WGS sequence"/>
</dbReference>
<dbReference type="InterPro" id="IPR000160">
    <property type="entry name" value="GGDEF_dom"/>
</dbReference>
<dbReference type="SMART" id="SM00091">
    <property type="entry name" value="PAS"/>
    <property type="match status" value="3"/>
</dbReference>
<dbReference type="InterPro" id="IPR043128">
    <property type="entry name" value="Rev_trsase/Diguanyl_cyclase"/>
</dbReference>
<dbReference type="Pfam" id="PF00990">
    <property type="entry name" value="GGDEF"/>
    <property type="match status" value="1"/>
</dbReference>
<evidence type="ECO:0000259" key="3">
    <source>
        <dbReference type="PROSITE" id="PS50887"/>
    </source>
</evidence>
<dbReference type="Pfam" id="PF00989">
    <property type="entry name" value="PAS"/>
    <property type="match status" value="1"/>
</dbReference>
<dbReference type="InterPro" id="IPR013767">
    <property type="entry name" value="PAS_fold"/>
</dbReference>
<reference evidence="4 5" key="1">
    <citation type="submission" date="2020-03" db="EMBL/GenBank/DDBJ databases">
        <title>Draft Genome Sequence of 2-Methylisoborneol Producing Pseudanabaena yagii Strain GIHE-NHR1 Isolated from North Han River in South Korea.</title>
        <authorList>
            <person name="Jeong J."/>
        </authorList>
    </citation>
    <scope>NUCLEOTIDE SEQUENCE [LARGE SCALE GENOMIC DNA]</scope>
    <source>
        <strain evidence="4 5">GIHE-NHR1</strain>
    </source>
</reference>
<dbReference type="PROSITE" id="PS50113">
    <property type="entry name" value="PAC"/>
    <property type="match status" value="3"/>
</dbReference>
<keyword evidence="5" id="KW-1185">Reference proteome</keyword>
<dbReference type="Gene3D" id="3.30.450.40">
    <property type="match status" value="1"/>
</dbReference>
<dbReference type="Pfam" id="PF01590">
    <property type="entry name" value="GAF"/>
    <property type="match status" value="1"/>
</dbReference>
<dbReference type="InterPro" id="IPR050469">
    <property type="entry name" value="Diguanylate_Cyclase"/>
</dbReference>
<feature type="domain" description="PAC" evidence="2">
    <location>
        <begin position="499"/>
        <end position="551"/>
    </location>
</feature>
<proteinExistence type="predicted"/>
<dbReference type="NCBIfam" id="TIGR00229">
    <property type="entry name" value="sensory_box"/>
    <property type="match status" value="3"/>
</dbReference>
<evidence type="ECO:0000259" key="1">
    <source>
        <dbReference type="PROSITE" id="PS50112"/>
    </source>
</evidence>
<dbReference type="InterPro" id="IPR029787">
    <property type="entry name" value="Nucleotide_cyclase"/>
</dbReference>
<sequence>MEDGFRKTNQELQVSALNIDLIDCNRVECLHKEQEAILSSFYNSSPFMMGVVELSECDILHISDNIATATFFQTMPEAMAGKWSSELGVDSENIQLWLTHYHLSQEQKHPIKFEYAHKKEHRIYWLSVTVSFIGFAVSQRPRFSYVAEDISDRKQSEVVIQESEARFRYLADHAPVLIWLSGLDKLCYHFNQKWLEFTGRTIEQEMGNGWAEGVHPEDFQHCLDTYVNSFDARQPFEMEYRLKRFDGEYRWLLDTGVPRFDANGEFLGYIGSCIDISDRKQAESALRESEARWQFALEGAGGGAWDWNLQTNEAFLSRRWKAMLGFEEHEISNNSSDWDRMLHPDDKEAVYAEINKHLHGETEHSVVEYRIQCKDGSYKWILGSGKLISRTADGAPLRFIGTNIDISDRKQAELSLQQSEKKYRHLINNFHAGVVVHAPDTSILLSNANACELLGLTEEQMLGKNAIDPAWHFCREDGTVMPLEEYPVQQVLSTDLPLRNYILGINQHNRTRVWVLVNAFPEFNANQKLEQIVITFVDISDRKQAEFDLQFANQQLSDHIAELNQRHWEMVKLSEISDFLQACFTVEEACKALSHLIEPLFPNCAGSIFITNASRDHVEVMSFWGKSLHSEVAFLPNDCWALRRGRVHFVDRKSGLYCNHILLDEEIDVTLCIPMIAQGETIGLFHLSNNKANALTESKQQLAKTLAEQIGLAIANLRLQETLKQQSIRDPLTGLFNRRYLEESLNQELSRAQRQQHQIGVIMLDIDHFKRFNDSYGHDAGDYVLQTVGSLLKAHVRGFDIACRYGGEEMILVLPDSSLEITSKRAEEIREAIAKVSLTHNGQILGSLTASLGVASFPQHGSTGSSVITAADAALYSAKAAGRNQVLTAP</sequence>
<dbReference type="SMART" id="SM00086">
    <property type="entry name" value="PAC"/>
    <property type="match status" value="3"/>
</dbReference>
<feature type="domain" description="PAC" evidence="2">
    <location>
        <begin position="365"/>
        <end position="418"/>
    </location>
</feature>
<gene>
    <name evidence="4" type="ORF">HC246_11520</name>
</gene>
<dbReference type="InterPro" id="IPR000014">
    <property type="entry name" value="PAS"/>
</dbReference>
<dbReference type="CDD" id="cd01949">
    <property type="entry name" value="GGDEF"/>
    <property type="match status" value="1"/>
</dbReference>
<dbReference type="RefSeq" id="WP_169363511.1">
    <property type="nucleotide sequence ID" value="NZ_JAAVJL010000001.1"/>
</dbReference>
<dbReference type="InterPro" id="IPR013655">
    <property type="entry name" value="PAS_fold_3"/>
</dbReference>
<feature type="domain" description="PAC" evidence="2">
    <location>
        <begin position="236"/>
        <end position="288"/>
    </location>
</feature>
<dbReference type="PANTHER" id="PTHR45138">
    <property type="entry name" value="REGULATORY COMPONENTS OF SENSORY TRANSDUCTION SYSTEM"/>
    <property type="match status" value="1"/>
</dbReference>
<evidence type="ECO:0000313" key="4">
    <source>
        <dbReference type="EMBL" id="NMF58632.1"/>
    </source>
</evidence>
<dbReference type="InterPro" id="IPR029016">
    <property type="entry name" value="GAF-like_dom_sf"/>
</dbReference>
<dbReference type="SUPFAM" id="SSF55073">
    <property type="entry name" value="Nucleotide cyclase"/>
    <property type="match status" value="1"/>
</dbReference>
<dbReference type="SMART" id="SM00267">
    <property type="entry name" value="GGDEF"/>
    <property type="match status" value="1"/>
</dbReference>
<dbReference type="InterPro" id="IPR003018">
    <property type="entry name" value="GAF"/>
</dbReference>
<name>A0ABX1LXP2_9CYAN</name>
<dbReference type="SMART" id="SM00065">
    <property type="entry name" value="GAF"/>
    <property type="match status" value="1"/>
</dbReference>
<evidence type="ECO:0000313" key="5">
    <source>
        <dbReference type="Proteomes" id="UP000738376"/>
    </source>
</evidence>
<dbReference type="InterPro" id="IPR001610">
    <property type="entry name" value="PAC"/>
</dbReference>
<dbReference type="PANTHER" id="PTHR45138:SF9">
    <property type="entry name" value="DIGUANYLATE CYCLASE DGCM-RELATED"/>
    <property type="match status" value="1"/>
</dbReference>
<dbReference type="SUPFAM" id="SSF55785">
    <property type="entry name" value="PYP-like sensor domain (PAS domain)"/>
    <property type="match status" value="3"/>
</dbReference>
<dbReference type="Pfam" id="PF08447">
    <property type="entry name" value="PAS_3"/>
    <property type="match status" value="2"/>
</dbReference>
<accession>A0ABX1LXP2</accession>
<dbReference type="Gene3D" id="3.30.70.270">
    <property type="match status" value="1"/>
</dbReference>
<dbReference type="InterPro" id="IPR000700">
    <property type="entry name" value="PAS-assoc_C"/>
</dbReference>
<dbReference type="PROSITE" id="PS50887">
    <property type="entry name" value="GGDEF"/>
    <property type="match status" value="1"/>
</dbReference>
<dbReference type="InterPro" id="IPR035965">
    <property type="entry name" value="PAS-like_dom_sf"/>
</dbReference>
<feature type="domain" description="PAS" evidence="1">
    <location>
        <begin position="419"/>
        <end position="467"/>
    </location>
</feature>